<sequence length="75" mass="8684">MFHVDMINEVSLDAQIKGKVALKSQKTKCWGKVFTARKTIVQLYSHPLETTQGNGRPTRRDFRHTKDLSRLINKD</sequence>
<evidence type="ECO:0000313" key="1">
    <source>
        <dbReference type="EMBL" id="KAI7938644.1"/>
    </source>
</evidence>
<comment type="caution">
    <text evidence="1">The sequence shown here is derived from an EMBL/GenBank/DDBJ whole genome shotgun (WGS) entry which is preliminary data.</text>
</comment>
<proteinExistence type="predicted"/>
<name>A0ACC0DSX8_9BASI</name>
<dbReference type="Proteomes" id="UP001060170">
    <property type="component" value="Chromosome 15"/>
</dbReference>
<keyword evidence="2" id="KW-1185">Reference proteome</keyword>
<gene>
    <name evidence="1" type="ORF">MJO28_014223</name>
</gene>
<accession>A0ACC0DSX8</accession>
<reference evidence="1 2" key="3">
    <citation type="journal article" date="2022" name="Microbiol. Spectr.">
        <title>Folding features and dynamics of 3D genome architecture in plant fungal pathogens.</title>
        <authorList>
            <person name="Xia C."/>
        </authorList>
    </citation>
    <scope>NUCLEOTIDE SEQUENCE [LARGE SCALE GENOMIC DNA]</scope>
    <source>
        <strain evidence="1 2">93-210</strain>
    </source>
</reference>
<dbReference type="EMBL" id="CM045879">
    <property type="protein sequence ID" value="KAI7938644.1"/>
    <property type="molecule type" value="Genomic_DNA"/>
</dbReference>
<evidence type="ECO:0000313" key="2">
    <source>
        <dbReference type="Proteomes" id="UP001060170"/>
    </source>
</evidence>
<protein>
    <submittedName>
        <fullName evidence="1">Uncharacterized protein</fullName>
    </submittedName>
</protein>
<organism evidence="1 2">
    <name type="scientific">Puccinia striiformis f. sp. tritici</name>
    <dbReference type="NCBI Taxonomy" id="168172"/>
    <lineage>
        <taxon>Eukaryota</taxon>
        <taxon>Fungi</taxon>
        <taxon>Dikarya</taxon>
        <taxon>Basidiomycota</taxon>
        <taxon>Pucciniomycotina</taxon>
        <taxon>Pucciniomycetes</taxon>
        <taxon>Pucciniales</taxon>
        <taxon>Pucciniaceae</taxon>
        <taxon>Puccinia</taxon>
    </lineage>
</organism>
<reference evidence="2" key="1">
    <citation type="journal article" date="2018" name="BMC Genomics">
        <title>Genomic insights into host adaptation between the wheat stripe rust pathogen (Puccinia striiformis f. sp. tritici) and the barley stripe rust pathogen (Puccinia striiformis f. sp. hordei).</title>
        <authorList>
            <person name="Xia C."/>
            <person name="Wang M."/>
            <person name="Yin C."/>
            <person name="Cornejo O.E."/>
            <person name="Hulbert S.H."/>
            <person name="Chen X."/>
        </authorList>
    </citation>
    <scope>NUCLEOTIDE SEQUENCE [LARGE SCALE GENOMIC DNA]</scope>
    <source>
        <strain evidence="2">93-210</strain>
    </source>
</reference>
<reference evidence="2" key="2">
    <citation type="journal article" date="2018" name="Mol. Plant Microbe Interact.">
        <title>Genome sequence resources for the wheat stripe rust pathogen (Puccinia striiformis f. sp. tritici) and the barley stripe rust pathogen (Puccinia striiformis f. sp. hordei).</title>
        <authorList>
            <person name="Xia C."/>
            <person name="Wang M."/>
            <person name="Yin C."/>
            <person name="Cornejo O.E."/>
            <person name="Hulbert S.H."/>
            <person name="Chen X."/>
        </authorList>
    </citation>
    <scope>NUCLEOTIDE SEQUENCE [LARGE SCALE GENOMIC DNA]</scope>
    <source>
        <strain evidence="2">93-210</strain>
    </source>
</reference>